<sequence length="384" mass="42505">MVLEWPGAINLRWNAIMMKRTAIALTLAGLLTLPAVLPSEAWATPVRSLQKEQNYDQYISKRQVVDQLLADAWQIFKSPARISTAGFTAKMPSNMEQVTELLLEAYQLEPYRTDLLISAANAQIYNGNVDKAIGLFEQALSTAPDDIDLLTYLATWQTFKHNETAAKGYQSKLATLNPGRAADLQRIFDTVERVIATPLKEQGERSPKPGNRAIVTLGYALNPDGSMHDILLGRLETTRALAKANPAALIILTGGVPQSRQTEGKLMADWLVKKGIDRSRIIEENYATSTVENALYSGYALARHQIEYATLVSSASHVRRGQTLLEIACWQSGPAGIRIDSVSYPDKPLSELAKVSDSELLGIYRDALRTYGLWSYRSAPLLER</sequence>
<dbReference type="PROSITE" id="PS50005">
    <property type="entry name" value="TPR"/>
    <property type="match status" value="1"/>
</dbReference>
<accession>A0AAX3NZY8</accession>
<dbReference type="EMBL" id="CP118942">
    <property type="protein sequence ID" value="WEE24692.1"/>
    <property type="molecule type" value="Genomic_DNA"/>
</dbReference>
<protein>
    <submittedName>
        <fullName evidence="3">ElyC/SanA/YdcF family protein</fullName>
    </submittedName>
</protein>
<proteinExistence type="predicted"/>
<dbReference type="RefSeq" id="WP_275115501.1">
    <property type="nucleotide sequence ID" value="NZ_CP118942.1"/>
</dbReference>
<dbReference type="InterPro" id="IPR011990">
    <property type="entry name" value="TPR-like_helical_dom_sf"/>
</dbReference>
<dbReference type="InterPro" id="IPR014729">
    <property type="entry name" value="Rossmann-like_a/b/a_fold"/>
</dbReference>
<dbReference type="AlphaFoldDB" id="A0AAX3NZY8"/>
<dbReference type="PANTHER" id="PTHR30336:SF4">
    <property type="entry name" value="ENVELOPE BIOGENESIS FACTOR ELYC"/>
    <property type="match status" value="1"/>
</dbReference>
<evidence type="ECO:0000313" key="4">
    <source>
        <dbReference type="Proteomes" id="UP001214666"/>
    </source>
</evidence>
<dbReference type="SUPFAM" id="SSF48452">
    <property type="entry name" value="TPR-like"/>
    <property type="match status" value="1"/>
</dbReference>
<evidence type="ECO:0000313" key="3">
    <source>
        <dbReference type="EMBL" id="WEE24692.1"/>
    </source>
</evidence>
<dbReference type="Gene3D" id="1.25.40.10">
    <property type="entry name" value="Tetratricopeptide repeat domain"/>
    <property type="match status" value="1"/>
</dbReference>
<evidence type="ECO:0000259" key="2">
    <source>
        <dbReference type="Pfam" id="PF02698"/>
    </source>
</evidence>
<gene>
    <name evidence="3" type="ORF">PY771_13490</name>
</gene>
<dbReference type="PANTHER" id="PTHR30336">
    <property type="entry name" value="INNER MEMBRANE PROTEIN, PROBABLE PERMEASE"/>
    <property type="match status" value="1"/>
</dbReference>
<evidence type="ECO:0000256" key="1">
    <source>
        <dbReference type="PROSITE-ProRule" id="PRU00339"/>
    </source>
</evidence>
<dbReference type="InterPro" id="IPR019734">
    <property type="entry name" value="TPR_rpt"/>
</dbReference>
<feature type="repeat" description="TPR" evidence="1">
    <location>
        <begin position="113"/>
        <end position="146"/>
    </location>
</feature>
<dbReference type="GO" id="GO:0000270">
    <property type="term" value="P:peptidoglycan metabolic process"/>
    <property type="evidence" value="ECO:0007669"/>
    <property type="project" value="TreeGrafter"/>
</dbReference>
<organism evidence="3 4">
    <name type="scientific">Aeromonas hydrophila</name>
    <dbReference type="NCBI Taxonomy" id="644"/>
    <lineage>
        <taxon>Bacteria</taxon>
        <taxon>Pseudomonadati</taxon>
        <taxon>Pseudomonadota</taxon>
        <taxon>Gammaproteobacteria</taxon>
        <taxon>Aeromonadales</taxon>
        <taxon>Aeromonadaceae</taxon>
        <taxon>Aeromonas</taxon>
    </lineage>
</organism>
<dbReference type="Pfam" id="PF02698">
    <property type="entry name" value="DUF218"/>
    <property type="match status" value="1"/>
</dbReference>
<reference evidence="3" key="1">
    <citation type="submission" date="2023-02" db="EMBL/GenBank/DDBJ databases">
        <title>The sequence of Aeromonas hydrophila K533.</title>
        <authorList>
            <person name="Luo X."/>
        </authorList>
    </citation>
    <scope>NUCLEOTIDE SEQUENCE</scope>
    <source>
        <strain evidence="3">K533</strain>
    </source>
</reference>
<feature type="domain" description="DUF218" evidence="2">
    <location>
        <begin position="213"/>
        <end position="328"/>
    </location>
</feature>
<dbReference type="Gene3D" id="3.40.50.620">
    <property type="entry name" value="HUPs"/>
    <property type="match status" value="1"/>
</dbReference>
<dbReference type="InterPro" id="IPR003848">
    <property type="entry name" value="DUF218"/>
</dbReference>
<keyword evidence="1" id="KW-0802">TPR repeat</keyword>
<dbReference type="GO" id="GO:0005886">
    <property type="term" value="C:plasma membrane"/>
    <property type="evidence" value="ECO:0007669"/>
    <property type="project" value="TreeGrafter"/>
</dbReference>
<dbReference type="CDD" id="cd06259">
    <property type="entry name" value="YdcF-like"/>
    <property type="match status" value="1"/>
</dbReference>
<dbReference type="Proteomes" id="UP001214666">
    <property type="component" value="Chromosome"/>
</dbReference>
<dbReference type="InterPro" id="IPR051599">
    <property type="entry name" value="Cell_Envelope_Assoc"/>
</dbReference>
<name>A0AAX3NZY8_AERHY</name>
<dbReference type="GO" id="GO:0043164">
    <property type="term" value="P:Gram-negative-bacterium-type cell wall biogenesis"/>
    <property type="evidence" value="ECO:0007669"/>
    <property type="project" value="TreeGrafter"/>
</dbReference>